<dbReference type="Pfam" id="PF00892">
    <property type="entry name" value="EamA"/>
    <property type="match status" value="2"/>
</dbReference>
<organism evidence="7 8">
    <name type="scientific">Dyella tabacisoli</name>
    <dbReference type="NCBI Taxonomy" id="2282381"/>
    <lineage>
        <taxon>Bacteria</taxon>
        <taxon>Pseudomonadati</taxon>
        <taxon>Pseudomonadota</taxon>
        <taxon>Gammaproteobacteria</taxon>
        <taxon>Lysobacterales</taxon>
        <taxon>Rhodanobacteraceae</taxon>
        <taxon>Dyella</taxon>
    </lineage>
</organism>
<evidence type="ECO:0000256" key="1">
    <source>
        <dbReference type="ARBA" id="ARBA00004141"/>
    </source>
</evidence>
<proteinExistence type="predicted"/>
<dbReference type="InterPro" id="IPR000620">
    <property type="entry name" value="EamA_dom"/>
</dbReference>
<dbReference type="AlphaFoldDB" id="A0A369UMW1"/>
<dbReference type="PANTHER" id="PTHR32322">
    <property type="entry name" value="INNER MEMBRANE TRANSPORTER"/>
    <property type="match status" value="1"/>
</dbReference>
<dbReference type="InterPro" id="IPR050638">
    <property type="entry name" value="AA-Vitamin_Transporters"/>
</dbReference>
<evidence type="ECO:0000256" key="4">
    <source>
        <dbReference type="ARBA" id="ARBA00023136"/>
    </source>
</evidence>
<dbReference type="OrthoDB" id="9810556at2"/>
<reference evidence="7 8" key="1">
    <citation type="submission" date="2018-07" db="EMBL/GenBank/DDBJ databases">
        <title>Dyella tabacisoli L4-6T, whole genome shotgun sequence.</title>
        <authorList>
            <person name="Zhou X.-K."/>
            <person name="Li W.-J."/>
            <person name="Duan Y.-Q."/>
        </authorList>
    </citation>
    <scope>NUCLEOTIDE SEQUENCE [LARGE SCALE GENOMIC DNA]</scope>
    <source>
        <strain evidence="7 8">L4-6</strain>
    </source>
</reference>
<protein>
    <submittedName>
        <fullName evidence="7">EamA/RhaT family transporter</fullName>
    </submittedName>
</protein>
<keyword evidence="4 5" id="KW-0472">Membrane</keyword>
<gene>
    <name evidence="7" type="ORF">DVJ77_08565</name>
</gene>
<dbReference type="PANTHER" id="PTHR32322:SF9">
    <property type="entry name" value="AMINO-ACID METABOLITE EFFLUX PUMP-RELATED"/>
    <property type="match status" value="1"/>
</dbReference>
<evidence type="ECO:0000313" key="7">
    <source>
        <dbReference type="EMBL" id="RDD82104.1"/>
    </source>
</evidence>
<feature type="domain" description="EamA" evidence="6">
    <location>
        <begin position="151"/>
        <end position="284"/>
    </location>
</feature>
<feature type="transmembrane region" description="Helical" evidence="5">
    <location>
        <begin position="149"/>
        <end position="169"/>
    </location>
</feature>
<evidence type="ECO:0000256" key="3">
    <source>
        <dbReference type="ARBA" id="ARBA00022989"/>
    </source>
</evidence>
<evidence type="ECO:0000256" key="2">
    <source>
        <dbReference type="ARBA" id="ARBA00022692"/>
    </source>
</evidence>
<feature type="transmembrane region" description="Helical" evidence="5">
    <location>
        <begin position="212"/>
        <end position="231"/>
    </location>
</feature>
<keyword evidence="3 5" id="KW-1133">Transmembrane helix</keyword>
<dbReference type="Proteomes" id="UP000253782">
    <property type="component" value="Unassembled WGS sequence"/>
</dbReference>
<evidence type="ECO:0000313" key="8">
    <source>
        <dbReference type="Proteomes" id="UP000253782"/>
    </source>
</evidence>
<dbReference type="InterPro" id="IPR037185">
    <property type="entry name" value="EmrE-like"/>
</dbReference>
<feature type="transmembrane region" description="Helical" evidence="5">
    <location>
        <begin position="120"/>
        <end position="137"/>
    </location>
</feature>
<feature type="transmembrane region" description="Helical" evidence="5">
    <location>
        <begin position="267"/>
        <end position="287"/>
    </location>
</feature>
<name>A0A369UMW1_9GAMM</name>
<sequence>MKRSDIAALLLLGALWGASFLFMRMGADAFGSMPLAGLRAIGAALCFAPMLASRRYMTELRAHWRPIAVVGLTNSALPYVLFSYAAQSLPAGLSAIFDAITPLLVAASGWLWLSEKLDTPRILGLLIGLAGVLWLVGDTAGLGHGNAHAGWAMAACVGATVCYAFSVHYSHRRLRTVSPMSTTAGSQIVAALLLTPSTIWQWPAQTPSTQAWLAMLGLAVACTAVAYLLFFRLIARVGAARSMTVLYLIPAFGVLWGTLFLGETFTMAMAVGCVVILLGTALTTGLIRFRPTTAAGTVAAVEET</sequence>
<accession>A0A369UMW1</accession>
<evidence type="ECO:0000256" key="5">
    <source>
        <dbReference type="SAM" id="Phobius"/>
    </source>
</evidence>
<feature type="transmembrane region" description="Helical" evidence="5">
    <location>
        <begin position="36"/>
        <end position="52"/>
    </location>
</feature>
<dbReference type="SUPFAM" id="SSF103481">
    <property type="entry name" value="Multidrug resistance efflux transporter EmrE"/>
    <property type="match status" value="2"/>
</dbReference>
<feature type="transmembrane region" description="Helical" evidence="5">
    <location>
        <begin position="181"/>
        <end position="200"/>
    </location>
</feature>
<keyword evidence="2 5" id="KW-0812">Transmembrane</keyword>
<comment type="subcellular location">
    <subcellularLocation>
        <location evidence="1">Membrane</location>
        <topology evidence="1">Multi-pass membrane protein</topology>
    </subcellularLocation>
</comment>
<dbReference type="GO" id="GO:0016020">
    <property type="term" value="C:membrane"/>
    <property type="evidence" value="ECO:0007669"/>
    <property type="project" value="UniProtKB-SubCell"/>
</dbReference>
<feature type="transmembrane region" description="Helical" evidence="5">
    <location>
        <begin position="243"/>
        <end position="261"/>
    </location>
</feature>
<dbReference type="EMBL" id="QQAH01000007">
    <property type="protein sequence ID" value="RDD82104.1"/>
    <property type="molecule type" value="Genomic_DNA"/>
</dbReference>
<feature type="transmembrane region" description="Helical" evidence="5">
    <location>
        <begin position="91"/>
        <end position="113"/>
    </location>
</feature>
<dbReference type="RefSeq" id="WP_114845061.1">
    <property type="nucleotide sequence ID" value="NZ_JBHSPE010000008.1"/>
</dbReference>
<evidence type="ECO:0000259" key="6">
    <source>
        <dbReference type="Pfam" id="PF00892"/>
    </source>
</evidence>
<feature type="transmembrane region" description="Helical" evidence="5">
    <location>
        <begin position="64"/>
        <end position="85"/>
    </location>
</feature>
<keyword evidence="8" id="KW-1185">Reference proteome</keyword>
<comment type="caution">
    <text evidence="7">The sequence shown here is derived from an EMBL/GenBank/DDBJ whole genome shotgun (WGS) entry which is preliminary data.</text>
</comment>
<feature type="domain" description="EamA" evidence="6">
    <location>
        <begin position="8"/>
        <end position="136"/>
    </location>
</feature>
<dbReference type="Gene3D" id="1.10.3730.20">
    <property type="match status" value="1"/>
</dbReference>